<dbReference type="Pfam" id="PF07715">
    <property type="entry name" value="Plug"/>
    <property type="match status" value="1"/>
</dbReference>
<dbReference type="SUPFAM" id="SSF56935">
    <property type="entry name" value="Porins"/>
    <property type="match status" value="1"/>
</dbReference>
<dbReference type="PROSITE" id="PS52016">
    <property type="entry name" value="TONB_DEPENDENT_REC_3"/>
    <property type="match status" value="1"/>
</dbReference>
<proteinExistence type="inferred from homology"/>
<feature type="signal peptide" evidence="12">
    <location>
        <begin position="1"/>
        <end position="21"/>
    </location>
</feature>
<keyword evidence="6 11" id="KW-0798">TonB box</keyword>
<keyword evidence="12" id="KW-0732">Signal</keyword>
<dbReference type="InterPro" id="IPR010105">
    <property type="entry name" value="TonB_sidphr_rcpt"/>
</dbReference>
<dbReference type="PROSITE" id="PS51257">
    <property type="entry name" value="PROKAR_LIPOPROTEIN"/>
    <property type="match status" value="1"/>
</dbReference>
<organism evidence="15 16">
    <name type="scientific">Methylophilus luteus</name>
    <dbReference type="NCBI Taxonomy" id="640108"/>
    <lineage>
        <taxon>Bacteria</taxon>
        <taxon>Pseudomonadati</taxon>
        <taxon>Pseudomonadota</taxon>
        <taxon>Betaproteobacteria</taxon>
        <taxon>Nitrosomonadales</taxon>
        <taxon>Methylophilaceae</taxon>
        <taxon>Methylophilus</taxon>
    </lineage>
</organism>
<evidence type="ECO:0000313" key="16">
    <source>
        <dbReference type="Proteomes" id="UP001597128"/>
    </source>
</evidence>
<comment type="similarity">
    <text evidence="2 10 11">Belongs to the TonB-dependent receptor family.</text>
</comment>
<dbReference type="PANTHER" id="PTHR32552">
    <property type="entry name" value="FERRICHROME IRON RECEPTOR-RELATED"/>
    <property type="match status" value="1"/>
</dbReference>
<evidence type="ECO:0000256" key="11">
    <source>
        <dbReference type="RuleBase" id="RU003357"/>
    </source>
</evidence>
<name>A0ABW3FAC1_9PROT</name>
<evidence type="ECO:0000256" key="4">
    <source>
        <dbReference type="ARBA" id="ARBA00022452"/>
    </source>
</evidence>
<evidence type="ECO:0000256" key="5">
    <source>
        <dbReference type="ARBA" id="ARBA00022692"/>
    </source>
</evidence>
<comment type="caution">
    <text evidence="15">The sequence shown here is derived from an EMBL/GenBank/DDBJ whole genome shotgun (WGS) entry which is preliminary data.</text>
</comment>
<dbReference type="Proteomes" id="UP001597128">
    <property type="component" value="Unassembled WGS sequence"/>
</dbReference>
<protein>
    <submittedName>
        <fullName evidence="15">TonB-dependent receptor</fullName>
    </submittedName>
</protein>
<keyword evidence="9 10" id="KW-0998">Cell outer membrane</keyword>
<feature type="domain" description="TonB-dependent receptor plug" evidence="14">
    <location>
        <begin position="57"/>
        <end position="160"/>
    </location>
</feature>
<evidence type="ECO:0000256" key="1">
    <source>
        <dbReference type="ARBA" id="ARBA00004571"/>
    </source>
</evidence>
<dbReference type="Gene3D" id="2.40.170.20">
    <property type="entry name" value="TonB-dependent receptor, beta-barrel domain"/>
    <property type="match status" value="1"/>
</dbReference>
<evidence type="ECO:0000256" key="6">
    <source>
        <dbReference type="ARBA" id="ARBA00023077"/>
    </source>
</evidence>
<evidence type="ECO:0000256" key="12">
    <source>
        <dbReference type="SAM" id="SignalP"/>
    </source>
</evidence>
<dbReference type="EMBL" id="JBHTKB010000002">
    <property type="protein sequence ID" value="MFD0913910.1"/>
    <property type="molecule type" value="Genomic_DNA"/>
</dbReference>
<comment type="subcellular location">
    <subcellularLocation>
        <location evidence="1 10">Cell outer membrane</location>
        <topology evidence="1 10">Multi-pass membrane protein</topology>
    </subcellularLocation>
</comment>
<dbReference type="InterPro" id="IPR000531">
    <property type="entry name" value="Beta-barrel_TonB"/>
</dbReference>
<dbReference type="Pfam" id="PF00593">
    <property type="entry name" value="TonB_dep_Rec_b-barrel"/>
    <property type="match status" value="1"/>
</dbReference>
<keyword evidence="7 10" id="KW-0472">Membrane</keyword>
<sequence length="697" mass="76303">MFKQEVLSVAILAALSCSAYATDDVLDEVVVKAPAEPRAAINLNKTNSTASRLGLTAKETPASVEAVDSETIRQRGDISIKEAVTRTTGITDISTPGNGQSFSSRGFTGNNSVAQAEDGVRLVTGAGTLTYPSDSWGYERIEVLRGPASVIFGDGSAGGVINSVRKKASKETSLEALFGLGTRGAYRAGVGGSGAIGDVGAFRIDASALGGNGYIDRGDYKSKKIMSSFLYTPAENIRLGFTLDHAEESPTAIYGSPLVNGKISRSLRKANFNVDNDEMDFIDTRARAKLEWDITPSLKFKNETYWFKSDREWRNAENYALNTTTNRVTRSSFLAIEHEQTQYGNRMELASVDAVFGHQNRIAAGWEISHTDFLHSSNAGNTATDSVPVYNFSPGQFRSTTAVLKNYDADLKQQAFFVEDAFNATDHLKLIVGLRKDLIDTYRKDYRGAANVDQDFSPLTWRAGAVFDLTPETALYGQMSRGTDPVTNLLGLNLANAQFDLTKSRQEEIGIKHLLPDAKGQMTLALYHIAKDDIITRDPVTPSTSIQGGKQSSRGIEFATTLFPVENWRTDFNLAILDARFDELKEGNAGISRAGNTPSNVPERVANAWIYYQQPQWEAGVGARYVGKRYADNANAITMDSYTVYDASAAWNINRQITVRANLRNLTDKFYAALAYGNTQQIIGAPRQLELTAEFKY</sequence>
<feature type="domain" description="TonB-dependent receptor-like beta-barrel" evidence="13">
    <location>
        <begin position="238"/>
        <end position="666"/>
    </location>
</feature>
<dbReference type="InterPro" id="IPR036942">
    <property type="entry name" value="Beta-barrel_TonB_sf"/>
</dbReference>
<evidence type="ECO:0000313" key="15">
    <source>
        <dbReference type="EMBL" id="MFD0913910.1"/>
    </source>
</evidence>
<keyword evidence="8 15" id="KW-0675">Receptor</keyword>
<dbReference type="InterPro" id="IPR012910">
    <property type="entry name" value="Plug_dom"/>
</dbReference>
<dbReference type="RefSeq" id="WP_379057401.1">
    <property type="nucleotide sequence ID" value="NZ_JBHTKB010000002.1"/>
</dbReference>
<evidence type="ECO:0000256" key="10">
    <source>
        <dbReference type="PROSITE-ProRule" id="PRU01360"/>
    </source>
</evidence>
<dbReference type="NCBIfam" id="TIGR01783">
    <property type="entry name" value="TonB-siderophor"/>
    <property type="match status" value="1"/>
</dbReference>
<feature type="chain" id="PRO_5045772105" evidence="12">
    <location>
        <begin position="22"/>
        <end position="697"/>
    </location>
</feature>
<reference evidence="16" key="1">
    <citation type="journal article" date="2019" name="Int. J. Syst. Evol. Microbiol.">
        <title>The Global Catalogue of Microorganisms (GCM) 10K type strain sequencing project: providing services to taxonomists for standard genome sequencing and annotation.</title>
        <authorList>
            <consortium name="The Broad Institute Genomics Platform"/>
            <consortium name="The Broad Institute Genome Sequencing Center for Infectious Disease"/>
            <person name="Wu L."/>
            <person name="Ma J."/>
        </authorList>
    </citation>
    <scope>NUCLEOTIDE SEQUENCE [LARGE SCALE GENOMIC DNA]</scope>
    <source>
        <strain evidence="16">CCUG 58412</strain>
    </source>
</reference>
<keyword evidence="4 10" id="KW-1134">Transmembrane beta strand</keyword>
<dbReference type="InterPro" id="IPR037066">
    <property type="entry name" value="Plug_dom_sf"/>
</dbReference>
<dbReference type="CDD" id="cd01347">
    <property type="entry name" value="ligand_gated_channel"/>
    <property type="match status" value="1"/>
</dbReference>
<dbReference type="InterPro" id="IPR039426">
    <property type="entry name" value="TonB-dep_rcpt-like"/>
</dbReference>
<evidence type="ECO:0000256" key="8">
    <source>
        <dbReference type="ARBA" id="ARBA00023170"/>
    </source>
</evidence>
<keyword evidence="3 10" id="KW-0813">Transport</keyword>
<evidence type="ECO:0000256" key="7">
    <source>
        <dbReference type="ARBA" id="ARBA00023136"/>
    </source>
</evidence>
<evidence type="ECO:0000259" key="13">
    <source>
        <dbReference type="Pfam" id="PF00593"/>
    </source>
</evidence>
<dbReference type="PANTHER" id="PTHR32552:SF84">
    <property type="entry name" value="TONB-DEPENDENT RECEPTOR-RELATED"/>
    <property type="match status" value="1"/>
</dbReference>
<evidence type="ECO:0000256" key="9">
    <source>
        <dbReference type="ARBA" id="ARBA00023237"/>
    </source>
</evidence>
<evidence type="ECO:0000259" key="14">
    <source>
        <dbReference type="Pfam" id="PF07715"/>
    </source>
</evidence>
<gene>
    <name evidence="15" type="ORF">ACFQ1Z_10160</name>
</gene>
<keyword evidence="16" id="KW-1185">Reference proteome</keyword>
<dbReference type="Gene3D" id="2.170.130.10">
    <property type="entry name" value="TonB-dependent receptor, plug domain"/>
    <property type="match status" value="1"/>
</dbReference>
<keyword evidence="5 10" id="KW-0812">Transmembrane</keyword>
<accession>A0ABW3FAC1</accession>
<evidence type="ECO:0000256" key="3">
    <source>
        <dbReference type="ARBA" id="ARBA00022448"/>
    </source>
</evidence>
<evidence type="ECO:0000256" key="2">
    <source>
        <dbReference type="ARBA" id="ARBA00009810"/>
    </source>
</evidence>